<evidence type="ECO:0000256" key="1">
    <source>
        <dbReference type="SAM" id="MobiDB-lite"/>
    </source>
</evidence>
<dbReference type="PROSITE" id="PS51360">
    <property type="entry name" value="PLUS3"/>
    <property type="match status" value="1"/>
</dbReference>
<dbReference type="InterPro" id="IPR035445">
    <property type="entry name" value="GYF-like_dom_sf"/>
</dbReference>
<evidence type="ECO:0000313" key="4">
    <source>
        <dbReference type="EMBL" id="KAK4278095.1"/>
    </source>
</evidence>
<dbReference type="SMART" id="SM00719">
    <property type="entry name" value="Plus3"/>
    <property type="match status" value="1"/>
</dbReference>
<comment type="caution">
    <text evidence="4">The sequence shown here is derived from an EMBL/GenBank/DDBJ whole genome shotgun (WGS) entry which is preliminary data.</text>
</comment>
<dbReference type="Gene3D" id="3.90.70.200">
    <property type="entry name" value="Plus-3 domain"/>
    <property type="match status" value="1"/>
</dbReference>
<feature type="compositionally biased region" description="Basic and acidic residues" evidence="1">
    <location>
        <begin position="545"/>
        <end position="572"/>
    </location>
</feature>
<dbReference type="InterPro" id="IPR003121">
    <property type="entry name" value="SWIB_MDM2_domain"/>
</dbReference>
<dbReference type="CDD" id="cd10567">
    <property type="entry name" value="SWIB-MDM2_like"/>
    <property type="match status" value="1"/>
</dbReference>
<feature type="domain" description="DM2" evidence="3">
    <location>
        <begin position="224"/>
        <end position="307"/>
    </location>
</feature>
<dbReference type="InterPro" id="IPR058668">
    <property type="entry name" value="NERD_dom"/>
</dbReference>
<dbReference type="Pfam" id="PF25980">
    <property type="entry name" value="NERD_plant"/>
    <property type="match status" value="1"/>
</dbReference>
<dbReference type="InterPro" id="IPR013083">
    <property type="entry name" value="Znf_RING/FYVE/PHD"/>
</dbReference>
<dbReference type="EMBL" id="JAWXYG010000003">
    <property type="protein sequence ID" value="KAK4278095.1"/>
    <property type="molecule type" value="Genomic_DNA"/>
</dbReference>
<dbReference type="Pfam" id="PF02201">
    <property type="entry name" value="SWIB"/>
    <property type="match status" value="1"/>
</dbReference>
<feature type="region of interest" description="Disordered" evidence="1">
    <location>
        <begin position="311"/>
        <end position="332"/>
    </location>
</feature>
<sequence>MGRKKKLNKEEVAEDWCFFCKDGGLLILCEYRDCLKAYCTECVGNLKDGNFPRCSWHNCYLCHKASKFQCFCCPNAVCGRCFCDAEFSVVNGNKGFCHHCLKLARLIEENADVDSDGEKIDLKDQATYEFLFADYYKIIKEQEGWNSQQVLSAYKLLKNGKNYKCDWGSYEIGDGDDDSEESEDSFVVSDDDGFNDTAVGKRGKKRKRCLRKLKTTKERTRDKKKEFTGWASRGLTEFLLCTGRDTSKVLSQHDVCSIIIQYSKENKLFHPEKKKRILCDAKLKSLFGRKSVNKNSLYNLLMPHFADNCEEMEDDTTSGSEDRDKNEPVNCKRQRRLSLSSTSYEDLVSEGHQSRFAAIVSSNIKLVYLKRSLIEELLTQPETFDGKVIGSFVRVKSDPNDYLQKNSHQLLQVAGIKRPSKNNEINKEILLHLSNVPIDVPVCKVSDDDFSQEECQDLNQRMKDGLLSQPTVLELEQKARSLHEDIIKHWIPRELASLQRRIDQANEKGWRRELSEYMDRKLLLQTQSEQSRLLNDRPKIIPDVLHIKSSQEPEDTPSKDKPEATPCKDKLEQNGFPKFAPGEPRTPLGNPSTTTAAPETPAGKGQVSRTVSASLEQSSVAAVVQEKCTPPRKQLQSSAEVMQVNTTSVLSEQLRLEPPACNTTPKFDLSQPRHFDSGSGCEGRKSDAPMNSEHMIKEKLKKMQTPPVCDMIVLSDDDTQDENAQIEKETDENPEILIWHCVSSCGEKRGPFSMSLLKRWSETSSLASEFKVWKTGQSERDAIPLPDALRRCLTGR</sequence>
<dbReference type="Gene3D" id="1.10.245.10">
    <property type="entry name" value="SWIB/MDM2 domain"/>
    <property type="match status" value="1"/>
</dbReference>
<gene>
    <name evidence="4" type="ORF">QN277_015987</name>
</gene>
<dbReference type="Gene3D" id="3.30.40.10">
    <property type="entry name" value="Zinc/RING finger domain, C3HC4 (zinc finger)"/>
    <property type="match status" value="1"/>
</dbReference>
<dbReference type="PANTHER" id="PTHR46851:SF23">
    <property type="entry name" value="SWIB_MDM2 DOMAIN-CONTAINING PROTEIN"/>
    <property type="match status" value="1"/>
</dbReference>
<feature type="compositionally biased region" description="Low complexity" evidence="1">
    <location>
        <begin position="591"/>
        <end position="602"/>
    </location>
</feature>
<accession>A0AAE1MUE5</accession>
<dbReference type="SUPFAM" id="SSF47592">
    <property type="entry name" value="SWIB/MDM2 domain"/>
    <property type="match status" value="1"/>
</dbReference>
<dbReference type="Proteomes" id="UP001293593">
    <property type="component" value="Unassembled WGS sequence"/>
</dbReference>
<evidence type="ECO:0000259" key="2">
    <source>
        <dbReference type="PROSITE" id="PS51360"/>
    </source>
</evidence>
<dbReference type="PANTHER" id="PTHR46851">
    <property type="entry name" value="OS01G0884500 PROTEIN"/>
    <property type="match status" value="1"/>
</dbReference>
<keyword evidence="5" id="KW-1185">Reference proteome</keyword>
<dbReference type="InterPro" id="IPR045894">
    <property type="entry name" value="At5g08430-like"/>
</dbReference>
<dbReference type="SUPFAM" id="SSF159042">
    <property type="entry name" value="Plus3-like"/>
    <property type="match status" value="1"/>
</dbReference>
<dbReference type="AlphaFoldDB" id="A0AAE1MUE5"/>
<dbReference type="Pfam" id="PF03126">
    <property type="entry name" value="Plus-3"/>
    <property type="match status" value="1"/>
</dbReference>
<dbReference type="GO" id="GO:0003677">
    <property type="term" value="F:DNA binding"/>
    <property type="evidence" value="ECO:0007669"/>
    <property type="project" value="InterPro"/>
</dbReference>
<feature type="domain" description="Plus3" evidence="2">
    <location>
        <begin position="358"/>
        <end position="487"/>
    </location>
</feature>
<reference evidence="4" key="1">
    <citation type="submission" date="2023-10" db="EMBL/GenBank/DDBJ databases">
        <title>Chromosome-level genome of the transformable northern wattle, Acacia crassicarpa.</title>
        <authorList>
            <person name="Massaro I."/>
            <person name="Sinha N.R."/>
            <person name="Poethig S."/>
            <person name="Leichty A.R."/>
        </authorList>
    </citation>
    <scope>NUCLEOTIDE SEQUENCE</scope>
    <source>
        <strain evidence="4">Acra3RX</strain>
        <tissue evidence="4">Leaf</tissue>
    </source>
</reference>
<dbReference type="PROSITE" id="PS51925">
    <property type="entry name" value="SWIB_MDM2"/>
    <property type="match status" value="1"/>
</dbReference>
<feature type="region of interest" description="Disordered" evidence="1">
    <location>
        <begin position="545"/>
        <end position="611"/>
    </location>
</feature>
<name>A0AAE1MUE5_9FABA</name>
<dbReference type="InterPro" id="IPR036885">
    <property type="entry name" value="SWIB_MDM2_dom_sf"/>
</dbReference>
<dbReference type="SUPFAM" id="SSF55277">
    <property type="entry name" value="GYF domain"/>
    <property type="match status" value="1"/>
</dbReference>
<evidence type="ECO:0000259" key="3">
    <source>
        <dbReference type="PROSITE" id="PS51925"/>
    </source>
</evidence>
<dbReference type="Gene3D" id="3.30.1490.40">
    <property type="match status" value="1"/>
</dbReference>
<evidence type="ECO:0000313" key="5">
    <source>
        <dbReference type="Proteomes" id="UP001293593"/>
    </source>
</evidence>
<organism evidence="4 5">
    <name type="scientific">Acacia crassicarpa</name>
    <name type="common">northern wattle</name>
    <dbReference type="NCBI Taxonomy" id="499986"/>
    <lineage>
        <taxon>Eukaryota</taxon>
        <taxon>Viridiplantae</taxon>
        <taxon>Streptophyta</taxon>
        <taxon>Embryophyta</taxon>
        <taxon>Tracheophyta</taxon>
        <taxon>Spermatophyta</taxon>
        <taxon>Magnoliopsida</taxon>
        <taxon>eudicotyledons</taxon>
        <taxon>Gunneridae</taxon>
        <taxon>Pentapetalae</taxon>
        <taxon>rosids</taxon>
        <taxon>fabids</taxon>
        <taxon>Fabales</taxon>
        <taxon>Fabaceae</taxon>
        <taxon>Caesalpinioideae</taxon>
        <taxon>mimosoid clade</taxon>
        <taxon>Acacieae</taxon>
        <taxon>Acacia</taxon>
    </lineage>
</organism>
<proteinExistence type="predicted"/>
<dbReference type="InterPro" id="IPR004343">
    <property type="entry name" value="Plus-3_dom"/>
</dbReference>
<dbReference type="InterPro" id="IPR036128">
    <property type="entry name" value="Plus3-like_sf"/>
</dbReference>
<protein>
    <submittedName>
        <fullName evidence="4">Uncharacterized protein</fullName>
    </submittedName>
</protein>